<evidence type="ECO:0000313" key="2">
    <source>
        <dbReference type="EMBL" id="EGK03311.1"/>
    </source>
</evidence>
<feature type="transmembrane region" description="Helical" evidence="1">
    <location>
        <begin position="362"/>
        <end position="379"/>
    </location>
</feature>
<dbReference type="EMBL" id="ADLW01000007">
    <property type="protein sequence ID" value="EGK03311.1"/>
    <property type="molecule type" value="Genomic_DNA"/>
</dbReference>
<evidence type="ECO:0008006" key="4">
    <source>
        <dbReference type="Google" id="ProtNLM"/>
    </source>
</evidence>
<feature type="transmembrane region" description="Helical" evidence="1">
    <location>
        <begin position="9"/>
        <end position="28"/>
    </location>
</feature>
<keyword evidence="1" id="KW-1133">Transmembrane helix</keyword>
<feature type="transmembrane region" description="Helical" evidence="1">
    <location>
        <begin position="295"/>
        <end position="314"/>
    </location>
</feature>
<dbReference type="HOGENOM" id="CLU_055779_0_0_10"/>
<feature type="transmembrane region" description="Helical" evidence="1">
    <location>
        <begin position="157"/>
        <end position="178"/>
    </location>
</feature>
<feature type="transmembrane region" description="Helical" evidence="1">
    <location>
        <begin position="385"/>
        <end position="402"/>
    </location>
</feature>
<feature type="transmembrane region" description="Helical" evidence="1">
    <location>
        <begin position="113"/>
        <end position="137"/>
    </location>
</feature>
<feature type="transmembrane region" description="Helical" evidence="1">
    <location>
        <begin position="86"/>
        <end position="106"/>
    </location>
</feature>
<reference evidence="2 3" key="1">
    <citation type="submission" date="2011-04" db="EMBL/GenBank/DDBJ databases">
        <title>The Genome Sequence of Dysgonomonas mossii DSM 22836.</title>
        <authorList>
            <consortium name="The Broad Institute Genome Sequencing Platform"/>
            <person name="Earl A."/>
            <person name="Ward D."/>
            <person name="Feldgarden M."/>
            <person name="Gevers D."/>
            <person name="Pudlo N."/>
            <person name="Martens E."/>
            <person name="Allen-Vercoe E."/>
            <person name="Young S.K."/>
            <person name="Zeng Q."/>
            <person name="Gargeya S."/>
            <person name="Fitzgerald M."/>
            <person name="Haas B."/>
            <person name="Abouelleil A."/>
            <person name="Alvarado L."/>
            <person name="Arachchi H.M."/>
            <person name="Berlin A."/>
            <person name="Brown A."/>
            <person name="Chapman S.B."/>
            <person name="Chen Z."/>
            <person name="Dunbar C."/>
            <person name="Freedman E."/>
            <person name="Gearin G."/>
            <person name="Gellesch M."/>
            <person name="Goldberg J."/>
            <person name="Griggs A."/>
            <person name="Gujja S."/>
            <person name="Heiman D."/>
            <person name="Howarth C."/>
            <person name="Larson L."/>
            <person name="Lui A."/>
            <person name="MacDonald P.J.P."/>
            <person name="Mehta T."/>
            <person name="Montmayeur A."/>
            <person name="Murphy C."/>
            <person name="Neiman D."/>
            <person name="Pearson M."/>
            <person name="Priest M."/>
            <person name="Roberts A."/>
            <person name="Saif S."/>
            <person name="Shea T."/>
            <person name="Shenoy N."/>
            <person name="Sisk P."/>
            <person name="Stolte C."/>
            <person name="Sykes S."/>
            <person name="Yandava C."/>
            <person name="Wortman J."/>
            <person name="Nusbaum C."/>
            <person name="Birren B."/>
        </authorList>
    </citation>
    <scope>NUCLEOTIDE SEQUENCE [LARGE SCALE GENOMIC DNA]</scope>
    <source>
        <strain evidence="2 3">DSM 22836</strain>
    </source>
</reference>
<sequence>MKILQKKYLYPFFLLSFPIVIDCLNGYLKGASGEGESMIGILYRGAVVIFALPYLLKNRFSRYIFLILITSFISFSYHIIMGYFSISSISNLIKIIYIFCVLSILLKNKYFDNIWTVSNCAIGYGFTAASVLILSYIFDFGYSAYVENTFGTKGFFIAMNDVGLTILLLNALSCFCFLKTKKKIYLIATLTMSAGTIFVGSMACYFGTGAIMLCFFFNIVFNNTKDYKSTLKQRIIVILLFSFGLIQSINFIVNLILNDSYLSQKYSNIIGIFMEMSGRDYLIEASFKTFEKFSLFDWLFGTGIQFSISIQYILGLNNPKGVEVDPIDLIGIYGLIFAILLMIFPIRILGKTIKSYLKNKDLLSYWLTIGLSFYILHAIYGGHAYTSPLVSSYLAVYIYLYVKRQNLTTI</sequence>
<feature type="transmembrane region" description="Helical" evidence="1">
    <location>
        <begin position="190"/>
        <end position="221"/>
    </location>
</feature>
<dbReference type="RefSeq" id="WP_006843318.1">
    <property type="nucleotide sequence ID" value="NZ_AQWJ01000003.1"/>
</dbReference>
<gene>
    <name evidence="2" type="ORF">HMPREF9456_01948</name>
</gene>
<feature type="transmembrane region" description="Helical" evidence="1">
    <location>
        <begin position="233"/>
        <end position="257"/>
    </location>
</feature>
<feature type="transmembrane region" description="Helical" evidence="1">
    <location>
        <begin position="63"/>
        <end position="80"/>
    </location>
</feature>
<organism evidence="2 3">
    <name type="scientific">Dysgonomonas mossii DSM 22836</name>
    <dbReference type="NCBI Taxonomy" id="742767"/>
    <lineage>
        <taxon>Bacteria</taxon>
        <taxon>Pseudomonadati</taxon>
        <taxon>Bacteroidota</taxon>
        <taxon>Bacteroidia</taxon>
        <taxon>Bacteroidales</taxon>
        <taxon>Dysgonomonadaceae</taxon>
        <taxon>Dysgonomonas</taxon>
    </lineage>
</organism>
<evidence type="ECO:0000256" key="1">
    <source>
        <dbReference type="SAM" id="Phobius"/>
    </source>
</evidence>
<feature type="transmembrane region" description="Helical" evidence="1">
    <location>
        <begin position="40"/>
        <end position="56"/>
    </location>
</feature>
<evidence type="ECO:0000313" key="3">
    <source>
        <dbReference type="Proteomes" id="UP000006420"/>
    </source>
</evidence>
<dbReference type="AlphaFoldDB" id="F8X139"/>
<dbReference type="eggNOG" id="ENOG5033GNF">
    <property type="taxonomic scope" value="Bacteria"/>
</dbReference>
<comment type="caution">
    <text evidence="2">The sequence shown here is derived from an EMBL/GenBank/DDBJ whole genome shotgun (WGS) entry which is preliminary data.</text>
</comment>
<dbReference type="OrthoDB" id="2281244at2"/>
<name>F8X139_9BACT</name>
<keyword evidence="3" id="KW-1185">Reference proteome</keyword>
<dbReference type="GeneID" id="78082590"/>
<keyword evidence="1" id="KW-0472">Membrane</keyword>
<feature type="transmembrane region" description="Helical" evidence="1">
    <location>
        <begin position="330"/>
        <end position="350"/>
    </location>
</feature>
<accession>F8X139</accession>
<keyword evidence="1" id="KW-0812">Transmembrane</keyword>
<protein>
    <recommendedName>
        <fullName evidence="4">O-antigen polymerase</fullName>
    </recommendedName>
</protein>
<dbReference type="STRING" id="742767.HMPREF9456_01948"/>
<dbReference type="Proteomes" id="UP000006420">
    <property type="component" value="Unassembled WGS sequence"/>
</dbReference>
<proteinExistence type="predicted"/>